<evidence type="ECO:0000256" key="3">
    <source>
        <dbReference type="SAM" id="Coils"/>
    </source>
</evidence>
<feature type="coiled-coil region" evidence="3">
    <location>
        <begin position="556"/>
        <end position="590"/>
    </location>
</feature>
<feature type="region of interest" description="Disordered" evidence="4">
    <location>
        <begin position="102"/>
        <end position="164"/>
    </location>
</feature>
<evidence type="ECO:0000256" key="1">
    <source>
        <dbReference type="ARBA" id="ARBA00009778"/>
    </source>
</evidence>
<accession>A0A7J7KWS4</accession>
<sequence length="709" mass="80478">MRLEQNLVAVEQVMIVVSFLDVVYLEKFVAVIWFGGSGGLVGLAEIQLTLDFPFRKTLVLQRKEAGRCRHQNQVVGCFINLYILMPYTLFYYFEDRAGTLEVPQRTSPATPRTARQSKITGSESDSVSPHQACRTPKDRSPKVIERKSPRSPASELQKRRPTRISELESQIAQLQDDLKKAKDQLGSSETRKRNIDSEAEDTKKQLVALTEKLEESQRQLVELSASEEARLQELRKISQERDKVWESELNSVQKQHSEDSASLASALNEIQRLKIQLEMVAKSEPDAQNLSVELEAAKSFIENLGSQLGDCRKSEAQAQERAKDTLEELEAAKIIVKAYSSLSSELESSKSQVNSLKELVGKLEADLVKASNKSSVNGQDDEIVESNQLKLELKSVKLEAEELKSALEASKTRYQEQIGNKSYVNGENEEIVESSQLKLDLKSMKLEVENLKSALEESETRYQEQQIASILRDRNAYELMEKIKFSKSTRELELEAELKKMRSEIEELKANLMDKETELQSISEENEGLNIKIGKNESSQKQFELETELERSKSSLQSILEENMMLKSEIKKRETECMKYNDEIEAVRAAERDALMKLSYATEEADKNSKRATRVTEQLEAAQVTNSEMDAEFRRLKVQSDQWRKAAEAAAAVLSAENNGKYMDRTGSFDANYNTLSPYSEDLDDETSPKKKNSNMLKKIGILWKKGQK</sequence>
<keyword evidence="5" id="KW-1133">Transmembrane helix</keyword>
<feature type="transmembrane region" description="Helical" evidence="5">
    <location>
        <begin position="74"/>
        <end position="93"/>
    </location>
</feature>
<keyword evidence="5" id="KW-0472">Membrane</keyword>
<comment type="caution">
    <text evidence="6">The sequence shown here is derived from an EMBL/GenBank/DDBJ whole genome shotgun (WGS) entry which is preliminary data.</text>
</comment>
<keyword evidence="7" id="KW-1185">Reference proteome</keyword>
<comment type="similarity">
    <text evidence="1">Belongs to the ICR family.</text>
</comment>
<dbReference type="OrthoDB" id="1932291at2759"/>
<feature type="transmembrane region" description="Helical" evidence="5">
    <location>
        <begin position="31"/>
        <end position="54"/>
    </location>
</feature>
<feature type="compositionally biased region" description="Basic and acidic residues" evidence="4">
    <location>
        <begin position="135"/>
        <end position="148"/>
    </location>
</feature>
<evidence type="ECO:0000256" key="2">
    <source>
        <dbReference type="ARBA" id="ARBA00023054"/>
    </source>
</evidence>
<feature type="transmembrane region" description="Helical" evidence="5">
    <location>
        <begin position="7"/>
        <end position="25"/>
    </location>
</feature>
<feature type="region of interest" description="Disordered" evidence="4">
    <location>
        <begin position="177"/>
        <end position="201"/>
    </location>
</feature>
<dbReference type="PANTHER" id="PTHR34224">
    <property type="entry name" value="INTERACTOR OF CONSTITUTIVE ACTIVE ROPS 2, CHLOROPLASTIC-RELATED"/>
    <property type="match status" value="1"/>
</dbReference>
<evidence type="ECO:0000256" key="4">
    <source>
        <dbReference type="SAM" id="MobiDB-lite"/>
    </source>
</evidence>
<gene>
    <name evidence="6" type="ORF">GIB67_002221</name>
</gene>
<evidence type="ECO:0000256" key="5">
    <source>
        <dbReference type="SAM" id="Phobius"/>
    </source>
</evidence>
<evidence type="ECO:0008006" key="8">
    <source>
        <dbReference type="Google" id="ProtNLM"/>
    </source>
</evidence>
<organism evidence="6 7">
    <name type="scientific">Kingdonia uniflora</name>
    <dbReference type="NCBI Taxonomy" id="39325"/>
    <lineage>
        <taxon>Eukaryota</taxon>
        <taxon>Viridiplantae</taxon>
        <taxon>Streptophyta</taxon>
        <taxon>Embryophyta</taxon>
        <taxon>Tracheophyta</taxon>
        <taxon>Spermatophyta</taxon>
        <taxon>Magnoliopsida</taxon>
        <taxon>Ranunculales</taxon>
        <taxon>Circaeasteraceae</taxon>
        <taxon>Kingdonia</taxon>
    </lineage>
</organism>
<protein>
    <recommendedName>
        <fullName evidence="8">Interactor of constitutive active ROPs 3</fullName>
    </recommendedName>
</protein>
<keyword evidence="5" id="KW-0812">Transmembrane</keyword>
<feature type="compositionally biased region" description="Polar residues" evidence="4">
    <location>
        <begin position="104"/>
        <end position="129"/>
    </location>
</feature>
<dbReference type="EMBL" id="JACGCM010002827">
    <property type="protein sequence ID" value="KAF6134820.1"/>
    <property type="molecule type" value="Genomic_DNA"/>
</dbReference>
<dbReference type="Proteomes" id="UP000541444">
    <property type="component" value="Unassembled WGS sequence"/>
</dbReference>
<feature type="region of interest" description="Disordered" evidence="4">
    <location>
        <begin position="674"/>
        <end position="696"/>
    </location>
</feature>
<feature type="coiled-coil region" evidence="3">
    <location>
        <begin position="312"/>
        <end position="532"/>
    </location>
</feature>
<proteinExistence type="inferred from homology"/>
<dbReference type="PANTHER" id="PTHR34224:SF4">
    <property type="entry name" value="INTERACTOR OF CONSTITUTIVE ACTIVE ROPS 2, CHLOROPLASTIC"/>
    <property type="match status" value="1"/>
</dbReference>
<evidence type="ECO:0000313" key="6">
    <source>
        <dbReference type="EMBL" id="KAF6134820.1"/>
    </source>
</evidence>
<reference evidence="6 7" key="1">
    <citation type="journal article" date="2020" name="IScience">
        <title>Genome Sequencing of the Endangered Kingdonia uniflora (Circaeasteraceae, Ranunculales) Reveals Potential Mechanisms of Evolutionary Specialization.</title>
        <authorList>
            <person name="Sun Y."/>
            <person name="Deng T."/>
            <person name="Zhang A."/>
            <person name="Moore M.J."/>
            <person name="Landis J.B."/>
            <person name="Lin N."/>
            <person name="Zhang H."/>
            <person name="Zhang X."/>
            <person name="Huang J."/>
            <person name="Zhang X."/>
            <person name="Sun H."/>
            <person name="Wang H."/>
        </authorList>
    </citation>
    <scope>NUCLEOTIDE SEQUENCE [LARGE SCALE GENOMIC DNA]</scope>
    <source>
        <strain evidence="6">TB1705</strain>
        <tissue evidence="6">Leaf</tissue>
    </source>
</reference>
<evidence type="ECO:0000313" key="7">
    <source>
        <dbReference type="Proteomes" id="UP000541444"/>
    </source>
</evidence>
<name>A0A7J7KWS4_9MAGN</name>
<dbReference type="InterPro" id="IPR029688">
    <property type="entry name" value="ICR"/>
</dbReference>
<keyword evidence="2 3" id="KW-0175">Coiled coil</keyword>
<dbReference type="AlphaFoldDB" id="A0A7J7KWS4"/>